<dbReference type="Pfam" id="PF00111">
    <property type="entry name" value="Fer2"/>
    <property type="match status" value="1"/>
</dbReference>
<dbReference type="GO" id="GO:0140647">
    <property type="term" value="P:P450-containing electron transport chain"/>
    <property type="evidence" value="ECO:0007669"/>
    <property type="project" value="InterPro"/>
</dbReference>
<comment type="cofactor">
    <cofactor evidence="9">
        <name>[2Fe-2S] cluster</name>
        <dbReference type="ChEBI" id="CHEBI:190135"/>
    </cofactor>
</comment>
<dbReference type="InterPro" id="IPR001055">
    <property type="entry name" value="Adrenodoxin-like"/>
</dbReference>
<dbReference type="InterPro" id="IPR001041">
    <property type="entry name" value="2Fe-2S_ferredoxin-type"/>
</dbReference>
<dbReference type="InterPro" id="IPR012675">
    <property type="entry name" value="Beta-grasp_dom_sf"/>
</dbReference>
<proteinExistence type="inferred from homology"/>
<dbReference type="PROSITE" id="PS00814">
    <property type="entry name" value="ADX"/>
    <property type="match status" value="1"/>
</dbReference>
<dbReference type="Gene3D" id="3.10.20.30">
    <property type="match status" value="1"/>
</dbReference>
<evidence type="ECO:0000256" key="8">
    <source>
        <dbReference type="ARBA" id="ARBA00023014"/>
    </source>
</evidence>
<dbReference type="PANTHER" id="PTHR23426">
    <property type="entry name" value="FERREDOXIN/ADRENODOXIN"/>
    <property type="match status" value="1"/>
</dbReference>
<dbReference type="GO" id="GO:0009055">
    <property type="term" value="F:electron transfer activity"/>
    <property type="evidence" value="ECO:0007669"/>
    <property type="project" value="InterPro"/>
</dbReference>
<keyword evidence="5" id="KW-0479">Metal-binding</keyword>
<keyword evidence="6" id="KW-0249">Electron transport</keyword>
<dbReference type="Proteomes" id="UP000462362">
    <property type="component" value="Unassembled WGS sequence"/>
</dbReference>
<dbReference type="EMBL" id="WNCL01000008">
    <property type="protein sequence ID" value="MTU42792.1"/>
    <property type="molecule type" value="Genomic_DNA"/>
</dbReference>
<evidence type="ECO:0000256" key="6">
    <source>
        <dbReference type="ARBA" id="ARBA00022982"/>
    </source>
</evidence>
<accession>A0A6I3RZ66</accession>
<keyword evidence="8" id="KW-0411">Iron-sulfur</keyword>
<dbReference type="PRINTS" id="PR00355">
    <property type="entry name" value="ADRENODOXIN"/>
</dbReference>
<reference evidence="10 11" key="1">
    <citation type="journal article" date="2019" name="Nat. Med.">
        <title>A library of human gut bacterial isolates paired with longitudinal multiomics data enables mechanistic microbiome research.</title>
        <authorList>
            <person name="Poyet M."/>
            <person name="Groussin M."/>
            <person name="Gibbons S.M."/>
            <person name="Avila-Pacheco J."/>
            <person name="Jiang X."/>
            <person name="Kearney S.M."/>
            <person name="Perrotta A.R."/>
            <person name="Berdy B."/>
            <person name="Zhao S."/>
            <person name="Lieberman T.D."/>
            <person name="Swanson P.K."/>
            <person name="Smith M."/>
            <person name="Roesemann S."/>
            <person name="Alexander J.E."/>
            <person name="Rich S.A."/>
            <person name="Livny J."/>
            <person name="Vlamakis H."/>
            <person name="Clish C."/>
            <person name="Bullock K."/>
            <person name="Deik A."/>
            <person name="Scott J."/>
            <person name="Pierce K.A."/>
            <person name="Xavier R.J."/>
            <person name="Alm E.J."/>
        </authorList>
    </citation>
    <scope>NUCLEOTIDE SEQUENCE [LARGE SCALE GENOMIC DNA]</scope>
    <source>
        <strain evidence="10 11">BIOML-A2</strain>
    </source>
</reference>
<sequence>MPKVTVLPHPGICPNGAEFEVPEGANLAKALVANGVNIDHACEFSCACTTCHCYIDKGFDSLEPAEDDEEDLLDQAWGLKSNSRLTCQTKVGKEDITVEIPKYSRNHARENG</sequence>
<dbReference type="CDD" id="cd00207">
    <property type="entry name" value="fer2"/>
    <property type="match status" value="1"/>
</dbReference>
<dbReference type="AlphaFoldDB" id="A0A6I3RZ66"/>
<evidence type="ECO:0000256" key="2">
    <source>
        <dbReference type="ARBA" id="ARBA00019395"/>
    </source>
</evidence>
<evidence type="ECO:0000256" key="5">
    <source>
        <dbReference type="ARBA" id="ARBA00022723"/>
    </source>
</evidence>
<evidence type="ECO:0000256" key="4">
    <source>
        <dbReference type="ARBA" id="ARBA00022714"/>
    </source>
</evidence>
<evidence type="ECO:0000313" key="10">
    <source>
        <dbReference type="EMBL" id="MTU42792.1"/>
    </source>
</evidence>
<evidence type="ECO:0000313" key="11">
    <source>
        <dbReference type="Proteomes" id="UP000462362"/>
    </source>
</evidence>
<dbReference type="NCBIfam" id="TIGR02007">
    <property type="entry name" value="fdx_isc"/>
    <property type="match status" value="1"/>
</dbReference>
<dbReference type="GO" id="GO:0005829">
    <property type="term" value="C:cytosol"/>
    <property type="evidence" value="ECO:0007669"/>
    <property type="project" value="TreeGrafter"/>
</dbReference>
<dbReference type="GO" id="GO:0046872">
    <property type="term" value="F:metal ion binding"/>
    <property type="evidence" value="ECO:0007669"/>
    <property type="project" value="UniProtKB-KW"/>
</dbReference>
<comment type="caution">
    <text evidence="10">The sequence shown here is derived from an EMBL/GenBank/DDBJ whole genome shotgun (WGS) entry which is preliminary data.</text>
</comment>
<protein>
    <recommendedName>
        <fullName evidence="2">2Fe-2S ferredoxin</fullName>
    </recommendedName>
</protein>
<dbReference type="InterPro" id="IPR018298">
    <property type="entry name" value="Adrenodoxin_Fe-S_BS"/>
</dbReference>
<dbReference type="PROSITE" id="PS51085">
    <property type="entry name" value="2FE2S_FER_2"/>
    <property type="match status" value="1"/>
</dbReference>
<dbReference type="RefSeq" id="WP_155165216.1">
    <property type="nucleotide sequence ID" value="NZ_DBGEHT010000237.1"/>
</dbReference>
<evidence type="ECO:0000256" key="7">
    <source>
        <dbReference type="ARBA" id="ARBA00023004"/>
    </source>
</evidence>
<gene>
    <name evidence="10" type="primary">fdx</name>
    <name evidence="10" type="ORF">GMD42_03960</name>
</gene>
<evidence type="ECO:0000256" key="9">
    <source>
        <dbReference type="ARBA" id="ARBA00034078"/>
    </source>
</evidence>
<dbReference type="GO" id="GO:0051537">
    <property type="term" value="F:2 iron, 2 sulfur cluster binding"/>
    <property type="evidence" value="ECO:0007669"/>
    <property type="project" value="UniProtKB-KW"/>
</dbReference>
<organism evidence="10 11">
    <name type="scientific">Parasutterella excrementihominis</name>
    <dbReference type="NCBI Taxonomy" id="487175"/>
    <lineage>
        <taxon>Bacteria</taxon>
        <taxon>Pseudomonadati</taxon>
        <taxon>Pseudomonadota</taxon>
        <taxon>Betaproteobacteria</taxon>
        <taxon>Burkholderiales</taxon>
        <taxon>Sutterellaceae</taxon>
        <taxon>Parasutterella</taxon>
    </lineage>
</organism>
<dbReference type="PANTHER" id="PTHR23426:SF65">
    <property type="entry name" value="FERREDOXIN-2, MITOCHONDRIAL"/>
    <property type="match status" value="1"/>
</dbReference>
<keyword evidence="7" id="KW-0408">Iron</keyword>
<dbReference type="SUPFAM" id="SSF54292">
    <property type="entry name" value="2Fe-2S ferredoxin-like"/>
    <property type="match status" value="1"/>
</dbReference>
<evidence type="ECO:0000256" key="1">
    <source>
        <dbReference type="ARBA" id="ARBA00010914"/>
    </source>
</evidence>
<evidence type="ECO:0000256" key="3">
    <source>
        <dbReference type="ARBA" id="ARBA00022448"/>
    </source>
</evidence>
<name>A0A6I3RZ66_9BURK</name>
<dbReference type="InterPro" id="IPR011536">
    <property type="entry name" value="Fdx_isc"/>
</dbReference>
<keyword evidence="4" id="KW-0001">2Fe-2S</keyword>
<keyword evidence="3" id="KW-0813">Transport</keyword>
<dbReference type="InterPro" id="IPR036010">
    <property type="entry name" value="2Fe-2S_ferredoxin-like_sf"/>
</dbReference>
<comment type="similarity">
    <text evidence="1">Belongs to the adrenodoxin/putidaredoxin family.</text>
</comment>